<dbReference type="PANTHER" id="PTHR12526">
    <property type="entry name" value="GLYCOSYLTRANSFERASE"/>
    <property type="match status" value="1"/>
</dbReference>
<evidence type="ECO:0000313" key="2">
    <source>
        <dbReference type="EMBL" id="RFO95849.1"/>
    </source>
</evidence>
<evidence type="ECO:0000259" key="1">
    <source>
        <dbReference type="Pfam" id="PF00534"/>
    </source>
</evidence>
<dbReference type="AlphaFoldDB" id="A0A3E1R8Z8"/>
<proteinExistence type="predicted"/>
<dbReference type="PANTHER" id="PTHR12526:SF630">
    <property type="entry name" value="GLYCOSYLTRANSFERASE"/>
    <property type="match status" value="1"/>
</dbReference>
<evidence type="ECO:0000313" key="3">
    <source>
        <dbReference type="Proteomes" id="UP000260665"/>
    </source>
</evidence>
<dbReference type="Pfam" id="PF00534">
    <property type="entry name" value="Glycos_transf_1"/>
    <property type="match status" value="1"/>
</dbReference>
<reference evidence="2 3" key="1">
    <citation type="submission" date="2018-05" db="EMBL/GenBank/DDBJ databases">
        <title>Rhodoferax soyangensis sp.nov., isolated from an oligotrophic freshwater lake.</title>
        <authorList>
            <person name="Park M."/>
        </authorList>
    </citation>
    <scope>NUCLEOTIDE SEQUENCE [LARGE SCALE GENOMIC DNA]</scope>
    <source>
        <strain evidence="2 3">IMCC26218</strain>
    </source>
</reference>
<dbReference type="InterPro" id="IPR001296">
    <property type="entry name" value="Glyco_trans_1"/>
</dbReference>
<organism evidence="2 3">
    <name type="scientific">Rhodoferax lacus</name>
    <dbReference type="NCBI Taxonomy" id="2184758"/>
    <lineage>
        <taxon>Bacteria</taxon>
        <taxon>Pseudomonadati</taxon>
        <taxon>Pseudomonadota</taxon>
        <taxon>Betaproteobacteria</taxon>
        <taxon>Burkholderiales</taxon>
        <taxon>Comamonadaceae</taxon>
        <taxon>Rhodoferax</taxon>
    </lineage>
</organism>
<feature type="domain" description="Glycosyl transferase family 1" evidence="1">
    <location>
        <begin position="234"/>
        <end position="356"/>
    </location>
</feature>
<sequence>MPSRMWTVTRCWDGWRMSWRRRSMESQSVPPVPEQLLPGDLVVFQPEFVEFGGEERVILSLCRELHAQGKPHAVLCYWDSIGLAKYAEWPLKVVELGPKRNPVSKVLSLRRCLQDIANLGGPVPVLFNIQSAYHAGLGAHAPYHLRIPDTYSLLSFVPEGTAPVQAPLATRIKSVVSSAICHMATRRGIQNAVHLVTNTAALRDEMHQLYDRKAEVIYLGGFGMPMVGTPQRVEAPIELLTVSRLQSSKRIDWILQALADIQKSGADYAPWRLHIAGSGPDAAALKALSDSLGLGAQVVFHGFVSDEQLRALYARAHVFLMPAKQGYGLPAIEALYQKMGLVVSDESGVVEILDNTSWVAIARGGKAGFSKALGDMLGRVTQPGFFERALPDLPMEKTWAIKLIQHLQW</sequence>
<name>A0A3E1R8Z8_9BURK</name>
<gene>
    <name evidence="2" type="ORF">DIC66_16605</name>
</gene>
<accession>A0A3E1R8Z8</accession>
<dbReference type="SUPFAM" id="SSF53756">
    <property type="entry name" value="UDP-Glycosyltransferase/glycogen phosphorylase"/>
    <property type="match status" value="1"/>
</dbReference>
<dbReference type="Gene3D" id="3.40.50.2000">
    <property type="entry name" value="Glycogen Phosphorylase B"/>
    <property type="match status" value="1"/>
</dbReference>
<dbReference type="GO" id="GO:0016757">
    <property type="term" value="F:glycosyltransferase activity"/>
    <property type="evidence" value="ECO:0007669"/>
    <property type="project" value="InterPro"/>
</dbReference>
<dbReference type="Proteomes" id="UP000260665">
    <property type="component" value="Unassembled WGS sequence"/>
</dbReference>
<comment type="caution">
    <text evidence="2">The sequence shown here is derived from an EMBL/GenBank/DDBJ whole genome shotgun (WGS) entry which is preliminary data.</text>
</comment>
<keyword evidence="3" id="KW-1185">Reference proteome</keyword>
<dbReference type="CDD" id="cd03801">
    <property type="entry name" value="GT4_PimA-like"/>
    <property type="match status" value="1"/>
</dbReference>
<protein>
    <recommendedName>
        <fullName evidence="1">Glycosyl transferase family 1 domain-containing protein</fullName>
    </recommendedName>
</protein>
<dbReference type="EMBL" id="QFZK01000012">
    <property type="protein sequence ID" value="RFO95849.1"/>
    <property type="molecule type" value="Genomic_DNA"/>
</dbReference>